<dbReference type="CDD" id="cd11304">
    <property type="entry name" value="Cadherin_repeat"/>
    <property type="match status" value="1"/>
</dbReference>
<evidence type="ECO:0000256" key="8">
    <source>
        <dbReference type="ARBA" id="ARBA00022949"/>
    </source>
</evidence>
<evidence type="ECO:0000256" key="4">
    <source>
        <dbReference type="ARBA" id="ARBA00022692"/>
    </source>
</evidence>
<feature type="transmembrane region" description="Helical" evidence="13">
    <location>
        <begin position="139"/>
        <end position="167"/>
    </location>
</feature>
<gene>
    <name evidence="15" type="ORF">JZ751_010039</name>
</gene>
<dbReference type="Proteomes" id="UP000824540">
    <property type="component" value="Unassembled WGS sequence"/>
</dbReference>
<comment type="subcellular location">
    <subcellularLocation>
        <location evidence="2">Cell junction</location>
        <location evidence="2">Desmosome</location>
    </subcellularLocation>
    <subcellularLocation>
        <location evidence="1">Cell membrane</location>
    </subcellularLocation>
</comment>
<dbReference type="InterPro" id="IPR050971">
    <property type="entry name" value="Cadherin-domain_protein"/>
</dbReference>
<evidence type="ECO:0000256" key="13">
    <source>
        <dbReference type="SAM" id="Phobius"/>
    </source>
</evidence>
<sequence>MACITSLSELSMRSSTGTVIIHVIDVNDNKPTIVGPGELLVCEREGKLGSVLVTAEDRDHEPYSGPFTFRLAKEHDGSWSLKKANGTSVLLQQTKELPTGVYAVPLEVKDQLGSGEARTVTVRICRCQNEKCPAPTRSIILGVWGILALLLGLLLLLLVLCTCGILARREKDWRVVDSGGSGGKLIPSNTEGPGEEGHLTKVPIPAPDQTATGSIVNVIKEVNGDGGHVGVGPPLCPVYQLPGPIGLAPDQATVDGGFNCPAAEFIVGHKQTIMDLSSMQMWRTNAVYLDRKLQYLLMEEDERYADDILKSYRFEGEENTAGSVGCCSDKDEHEDQEFLNTLGPKFTKLATICTKK</sequence>
<protein>
    <recommendedName>
        <fullName evidence="14">Cadherin domain-containing protein</fullName>
    </recommendedName>
</protein>
<evidence type="ECO:0000256" key="11">
    <source>
        <dbReference type="ARBA" id="ARBA00023180"/>
    </source>
</evidence>
<dbReference type="EMBL" id="JAFBMS010000173">
    <property type="protein sequence ID" value="KAG9333822.1"/>
    <property type="molecule type" value="Genomic_DNA"/>
</dbReference>
<dbReference type="InterPro" id="IPR020894">
    <property type="entry name" value="Cadherin_CS"/>
</dbReference>
<dbReference type="InterPro" id="IPR027397">
    <property type="entry name" value="Catenin-bd_sf"/>
</dbReference>
<dbReference type="PROSITE" id="PS00232">
    <property type="entry name" value="CADHERIN_1"/>
    <property type="match status" value="1"/>
</dbReference>
<keyword evidence="3" id="KW-1003">Cell membrane</keyword>
<dbReference type="InterPro" id="IPR015919">
    <property type="entry name" value="Cadherin-like_sf"/>
</dbReference>
<evidence type="ECO:0000256" key="7">
    <source>
        <dbReference type="ARBA" id="ARBA00022889"/>
    </source>
</evidence>
<dbReference type="PROSITE" id="PS50268">
    <property type="entry name" value="CADHERIN_2"/>
    <property type="match status" value="1"/>
</dbReference>
<dbReference type="FunFam" id="2.60.40.60:FF:000031">
    <property type="entry name" value="Cadherin 3"/>
    <property type="match status" value="1"/>
</dbReference>
<dbReference type="GO" id="GO:0002009">
    <property type="term" value="P:morphogenesis of an epithelium"/>
    <property type="evidence" value="ECO:0007669"/>
    <property type="project" value="UniProtKB-ARBA"/>
</dbReference>
<keyword evidence="5" id="KW-0677">Repeat</keyword>
<evidence type="ECO:0000313" key="16">
    <source>
        <dbReference type="Proteomes" id="UP000824540"/>
    </source>
</evidence>
<evidence type="ECO:0000256" key="6">
    <source>
        <dbReference type="ARBA" id="ARBA00022837"/>
    </source>
</evidence>
<dbReference type="AlphaFoldDB" id="A0A8T2N7Z9"/>
<evidence type="ECO:0000256" key="2">
    <source>
        <dbReference type="ARBA" id="ARBA00004568"/>
    </source>
</evidence>
<keyword evidence="7" id="KW-0130">Cell adhesion</keyword>
<dbReference type="PANTHER" id="PTHR24025:SF0">
    <property type="entry name" value="DESMOCOLLIN-2"/>
    <property type="match status" value="1"/>
</dbReference>
<dbReference type="GO" id="GO:0045216">
    <property type="term" value="P:cell-cell junction organization"/>
    <property type="evidence" value="ECO:0007669"/>
    <property type="project" value="UniProtKB-ARBA"/>
</dbReference>
<dbReference type="Pfam" id="PF01049">
    <property type="entry name" value="CADH_Y-type_LIR"/>
    <property type="match status" value="1"/>
</dbReference>
<evidence type="ECO:0000256" key="12">
    <source>
        <dbReference type="PROSITE-ProRule" id="PRU00043"/>
    </source>
</evidence>
<evidence type="ECO:0000259" key="14">
    <source>
        <dbReference type="PROSITE" id="PS50268"/>
    </source>
</evidence>
<evidence type="ECO:0000313" key="15">
    <source>
        <dbReference type="EMBL" id="KAG9333822.1"/>
    </source>
</evidence>
<dbReference type="InterPro" id="IPR000233">
    <property type="entry name" value="Cadherin_Y-type_LIR"/>
</dbReference>
<organism evidence="15 16">
    <name type="scientific">Albula glossodonta</name>
    <name type="common">roundjaw bonefish</name>
    <dbReference type="NCBI Taxonomy" id="121402"/>
    <lineage>
        <taxon>Eukaryota</taxon>
        <taxon>Metazoa</taxon>
        <taxon>Chordata</taxon>
        <taxon>Craniata</taxon>
        <taxon>Vertebrata</taxon>
        <taxon>Euteleostomi</taxon>
        <taxon>Actinopterygii</taxon>
        <taxon>Neopterygii</taxon>
        <taxon>Teleostei</taxon>
        <taxon>Albuliformes</taxon>
        <taxon>Albulidae</taxon>
        <taxon>Albula</taxon>
    </lineage>
</organism>
<evidence type="ECO:0000256" key="1">
    <source>
        <dbReference type="ARBA" id="ARBA00004236"/>
    </source>
</evidence>
<proteinExistence type="predicted"/>
<dbReference type="GO" id="GO:0005886">
    <property type="term" value="C:plasma membrane"/>
    <property type="evidence" value="ECO:0007669"/>
    <property type="project" value="UniProtKB-SubCell"/>
</dbReference>
<dbReference type="GO" id="GO:0005509">
    <property type="term" value="F:calcium ion binding"/>
    <property type="evidence" value="ECO:0007669"/>
    <property type="project" value="UniProtKB-UniRule"/>
</dbReference>
<evidence type="ECO:0000256" key="5">
    <source>
        <dbReference type="ARBA" id="ARBA00022737"/>
    </source>
</evidence>
<keyword evidence="16" id="KW-1185">Reference proteome</keyword>
<dbReference type="InterPro" id="IPR002126">
    <property type="entry name" value="Cadherin-like_dom"/>
</dbReference>
<keyword evidence="9 13" id="KW-1133">Transmembrane helix</keyword>
<accession>A0A8T2N7Z9</accession>
<dbReference type="Gene3D" id="2.60.40.60">
    <property type="entry name" value="Cadherins"/>
    <property type="match status" value="1"/>
</dbReference>
<dbReference type="InterPro" id="IPR009122">
    <property type="entry name" value="Desmosomal_cadherin"/>
</dbReference>
<dbReference type="PRINTS" id="PR01818">
    <property type="entry name" value="DESMOCADHERN"/>
</dbReference>
<keyword evidence="10 13" id="KW-0472">Membrane</keyword>
<dbReference type="GO" id="GO:0007156">
    <property type="term" value="P:homophilic cell adhesion via plasma membrane adhesion molecules"/>
    <property type="evidence" value="ECO:0007669"/>
    <property type="project" value="InterPro"/>
</dbReference>
<feature type="domain" description="Cadherin" evidence="14">
    <location>
        <begin position="53"/>
        <end position="137"/>
    </location>
</feature>
<evidence type="ECO:0000256" key="9">
    <source>
        <dbReference type="ARBA" id="ARBA00022989"/>
    </source>
</evidence>
<comment type="caution">
    <text evidence="15">The sequence shown here is derived from an EMBL/GenBank/DDBJ whole genome shotgun (WGS) entry which is preliminary data.</text>
</comment>
<keyword evidence="8" id="KW-0965">Cell junction</keyword>
<keyword evidence="4 13" id="KW-0812">Transmembrane</keyword>
<dbReference type="GO" id="GO:0030057">
    <property type="term" value="C:desmosome"/>
    <property type="evidence" value="ECO:0007669"/>
    <property type="project" value="UniProtKB-SubCell"/>
</dbReference>
<evidence type="ECO:0000256" key="10">
    <source>
        <dbReference type="ARBA" id="ARBA00023136"/>
    </source>
</evidence>
<dbReference type="Gene3D" id="4.10.900.10">
    <property type="entry name" value="TCF3-CBD (Catenin binding domain)"/>
    <property type="match status" value="1"/>
</dbReference>
<keyword evidence="6 12" id="KW-0106">Calcium</keyword>
<keyword evidence="11" id="KW-0325">Glycoprotein</keyword>
<reference evidence="15" key="1">
    <citation type="thesis" date="2021" institute="BYU ScholarsArchive" country="Provo, UT, USA">
        <title>Applications of and Algorithms for Genome Assembly and Genomic Analyses with an Emphasis on Marine Teleosts.</title>
        <authorList>
            <person name="Pickett B.D."/>
        </authorList>
    </citation>
    <scope>NUCLEOTIDE SEQUENCE</scope>
    <source>
        <strain evidence="15">HI-2016</strain>
    </source>
</reference>
<name>A0A8T2N7Z9_9TELE</name>
<evidence type="ECO:0000256" key="3">
    <source>
        <dbReference type="ARBA" id="ARBA00022475"/>
    </source>
</evidence>
<dbReference type="SUPFAM" id="SSF49313">
    <property type="entry name" value="Cadherin-like"/>
    <property type="match status" value="1"/>
</dbReference>
<dbReference type="PANTHER" id="PTHR24025">
    <property type="entry name" value="DESMOGLEIN FAMILY MEMBER"/>
    <property type="match status" value="1"/>
</dbReference>
<dbReference type="OrthoDB" id="6079678at2759"/>